<gene>
    <name evidence="1" type="ORF">KP78_08380</name>
</gene>
<dbReference type="STRING" id="889306.KP78_08380"/>
<evidence type="ECO:0000313" key="1">
    <source>
        <dbReference type="EMBL" id="KIL49370.1"/>
    </source>
</evidence>
<dbReference type="AlphaFoldDB" id="A0A0C2RGS0"/>
<organism evidence="1 2">
    <name type="scientific">Jeotgalibacillus soli</name>
    <dbReference type="NCBI Taxonomy" id="889306"/>
    <lineage>
        <taxon>Bacteria</taxon>
        <taxon>Bacillati</taxon>
        <taxon>Bacillota</taxon>
        <taxon>Bacilli</taxon>
        <taxon>Bacillales</taxon>
        <taxon>Caryophanaceae</taxon>
        <taxon>Jeotgalibacillus</taxon>
    </lineage>
</organism>
<dbReference type="OrthoDB" id="2969277at2"/>
<evidence type="ECO:0000313" key="2">
    <source>
        <dbReference type="Proteomes" id="UP000031938"/>
    </source>
</evidence>
<sequence length="82" mass="9814">MELLGEHISRIVKISRDGGYEYPYINGQNLKILMMQLSAGEYKLRDKEYIELLLAIEKLYNRLRDYDKKHELIKLCNEGFYL</sequence>
<protein>
    <submittedName>
        <fullName evidence="1">Uncharacterized protein</fullName>
    </submittedName>
</protein>
<dbReference type="EMBL" id="JXRP01000009">
    <property type="protein sequence ID" value="KIL49370.1"/>
    <property type="molecule type" value="Genomic_DNA"/>
</dbReference>
<dbReference type="RefSeq" id="WP_157841438.1">
    <property type="nucleotide sequence ID" value="NZ_JXRP01000009.1"/>
</dbReference>
<proteinExistence type="predicted"/>
<name>A0A0C2RGS0_9BACL</name>
<comment type="caution">
    <text evidence="1">The sequence shown here is derived from an EMBL/GenBank/DDBJ whole genome shotgun (WGS) entry which is preliminary data.</text>
</comment>
<accession>A0A0C2RGS0</accession>
<reference evidence="1 2" key="1">
    <citation type="submission" date="2015-01" db="EMBL/GenBank/DDBJ databases">
        <title>Genome sequencing of Jeotgalibacillus soli.</title>
        <authorList>
            <person name="Goh K.M."/>
            <person name="Chan K.-G."/>
            <person name="Yaakop A.S."/>
            <person name="Ee R."/>
            <person name="Gan H.M."/>
            <person name="Chan C.S."/>
        </authorList>
    </citation>
    <scope>NUCLEOTIDE SEQUENCE [LARGE SCALE GENOMIC DNA]</scope>
    <source>
        <strain evidence="1 2">P9</strain>
    </source>
</reference>
<dbReference type="Proteomes" id="UP000031938">
    <property type="component" value="Unassembled WGS sequence"/>
</dbReference>
<dbReference type="PATRIC" id="fig|889306.3.peg.841"/>
<keyword evidence="2" id="KW-1185">Reference proteome</keyword>